<feature type="region of interest" description="Disordered" evidence="9">
    <location>
        <begin position="181"/>
        <end position="217"/>
    </location>
</feature>
<feature type="transmembrane region" description="Helical" evidence="10">
    <location>
        <begin position="1202"/>
        <end position="1222"/>
    </location>
</feature>
<feature type="transmembrane region" description="Helical" evidence="10">
    <location>
        <begin position="1466"/>
        <end position="1485"/>
    </location>
</feature>
<feature type="transmembrane region" description="Helical" evidence="10">
    <location>
        <begin position="401"/>
        <end position="421"/>
    </location>
</feature>
<protein>
    <recommendedName>
        <fullName evidence="11">Mechanosensitive ion channel MscS domain-containing protein</fullName>
    </recommendedName>
</protein>
<evidence type="ECO:0000256" key="7">
    <source>
        <dbReference type="ARBA" id="ARBA00023136"/>
    </source>
</evidence>
<feature type="transmembrane region" description="Helical" evidence="10">
    <location>
        <begin position="1131"/>
        <end position="1152"/>
    </location>
</feature>
<feature type="compositionally biased region" description="Polar residues" evidence="9">
    <location>
        <begin position="198"/>
        <end position="207"/>
    </location>
</feature>
<feature type="compositionally biased region" description="Polar residues" evidence="9">
    <location>
        <begin position="91"/>
        <end position="109"/>
    </location>
</feature>
<feature type="transmembrane region" description="Helical" evidence="10">
    <location>
        <begin position="330"/>
        <end position="351"/>
    </location>
</feature>
<feature type="compositionally biased region" description="Polar residues" evidence="9">
    <location>
        <begin position="148"/>
        <end position="160"/>
    </location>
</feature>
<feature type="transmembrane region" description="Helical" evidence="10">
    <location>
        <begin position="695"/>
        <end position="719"/>
    </location>
</feature>
<evidence type="ECO:0000256" key="5">
    <source>
        <dbReference type="ARBA" id="ARBA00022989"/>
    </source>
</evidence>
<name>A0ABC8M5P3_ERUVS</name>
<dbReference type="GO" id="GO:0005886">
    <property type="term" value="C:plasma membrane"/>
    <property type="evidence" value="ECO:0007669"/>
    <property type="project" value="UniProtKB-ARBA"/>
</dbReference>
<evidence type="ECO:0000256" key="4">
    <source>
        <dbReference type="ARBA" id="ARBA00022692"/>
    </source>
</evidence>
<dbReference type="GO" id="GO:0008381">
    <property type="term" value="F:mechanosensitive monoatomic ion channel activity"/>
    <property type="evidence" value="ECO:0007669"/>
    <property type="project" value="UniProtKB-ARBA"/>
</dbReference>
<dbReference type="EMBL" id="CAKOAT010939598">
    <property type="protein sequence ID" value="CAH8391277.1"/>
    <property type="molecule type" value="Genomic_DNA"/>
</dbReference>
<keyword evidence="8" id="KW-0407">Ion channel</keyword>
<evidence type="ECO:0000313" key="13">
    <source>
        <dbReference type="Proteomes" id="UP001642260"/>
    </source>
</evidence>
<comment type="similarity">
    <text evidence="2">Belongs to the MscS (TC 1.A.23) family.</text>
</comment>
<evidence type="ECO:0000256" key="3">
    <source>
        <dbReference type="ARBA" id="ARBA00022448"/>
    </source>
</evidence>
<feature type="region of interest" description="Disordered" evidence="9">
    <location>
        <begin position="230"/>
        <end position="251"/>
    </location>
</feature>
<evidence type="ECO:0000259" key="11">
    <source>
        <dbReference type="Pfam" id="PF00924"/>
    </source>
</evidence>
<dbReference type="PANTHER" id="PTHR31618:SF24">
    <property type="entry name" value="MECHANOSENSITIVE ION CHANNEL PROTEIN 8"/>
    <property type="match status" value="1"/>
</dbReference>
<evidence type="ECO:0000256" key="9">
    <source>
        <dbReference type="SAM" id="MobiDB-lite"/>
    </source>
</evidence>
<feature type="transmembrane region" description="Helical" evidence="10">
    <location>
        <begin position="371"/>
        <end position="389"/>
    </location>
</feature>
<dbReference type="Pfam" id="PF00924">
    <property type="entry name" value="MS_channel_2nd"/>
    <property type="match status" value="2"/>
</dbReference>
<evidence type="ECO:0000256" key="10">
    <source>
        <dbReference type="SAM" id="Phobius"/>
    </source>
</evidence>
<dbReference type="Proteomes" id="UP001642260">
    <property type="component" value="Unassembled WGS sequence"/>
</dbReference>
<evidence type="ECO:0000256" key="6">
    <source>
        <dbReference type="ARBA" id="ARBA00023065"/>
    </source>
</evidence>
<dbReference type="SUPFAM" id="SSF50182">
    <property type="entry name" value="Sm-like ribonucleoproteins"/>
    <property type="match status" value="2"/>
</dbReference>
<keyword evidence="4 10" id="KW-0812">Transmembrane</keyword>
<feature type="compositionally biased region" description="Basic and acidic residues" evidence="9">
    <location>
        <begin position="124"/>
        <end position="135"/>
    </location>
</feature>
<proteinExistence type="inferred from homology"/>
<feature type="transmembrane region" description="Helical" evidence="10">
    <location>
        <begin position="291"/>
        <end position="310"/>
    </location>
</feature>
<dbReference type="PANTHER" id="PTHR31618">
    <property type="entry name" value="MECHANOSENSITIVE ION CHANNEL PROTEIN 5"/>
    <property type="match status" value="1"/>
</dbReference>
<dbReference type="GO" id="GO:0050982">
    <property type="term" value="P:detection of mechanical stimulus"/>
    <property type="evidence" value="ECO:0007669"/>
    <property type="project" value="UniProtKB-ARBA"/>
</dbReference>
<gene>
    <name evidence="12" type="ORF">ERUC_LOCUS43760</name>
</gene>
<feature type="domain" description="Mechanosensitive ion channel MscS" evidence="11">
    <location>
        <begin position="705"/>
        <end position="771"/>
    </location>
</feature>
<feature type="compositionally biased region" description="Low complexity" evidence="9">
    <location>
        <begin position="184"/>
        <end position="197"/>
    </location>
</feature>
<feature type="transmembrane region" description="Helical" evidence="10">
    <location>
        <begin position="1092"/>
        <end position="1111"/>
    </location>
</feature>
<feature type="transmembrane region" description="Helical" evidence="10">
    <location>
        <begin position="663"/>
        <end position="683"/>
    </location>
</feature>
<accession>A0ABC8M5P3</accession>
<feature type="transmembrane region" description="Helical" evidence="10">
    <location>
        <begin position="1497"/>
        <end position="1521"/>
    </location>
</feature>
<evidence type="ECO:0000256" key="2">
    <source>
        <dbReference type="ARBA" id="ARBA00008017"/>
    </source>
</evidence>
<dbReference type="InterPro" id="IPR016688">
    <property type="entry name" value="MscS-like_plants/fungi"/>
</dbReference>
<comment type="caution">
    <text evidence="12">The sequence shown here is derived from an EMBL/GenBank/DDBJ whole genome shotgun (WGS) entry which is preliminary data.</text>
</comment>
<keyword evidence="6" id="KW-0406">Ion transport</keyword>
<feature type="domain" description="Mechanosensitive ion channel MscS" evidence="11">
    <location>
        <begin position="1510"/>
        <end position="1574"/>
    </location>
</feature>
<organism evidence="12 13">
    <name type="scientific">Eruca vesicaria subsp. sativa</name>
    <name type="common">Garden rocket</name>
    <name type="synonym">Eruca sativa</name>
    <dbReference type="NCBI Taxonomy" id="29727"/>
    <lineage>
        <taxon>Eukaryota</taxon>
        <taxon>Viridiplantae</taxon>
        <taxon>Streptophyta</taxon>
        <taxon>Embryophyta</taxon>
        <taxon>Tracheophyta</taxon>
        <taxon>Spermatophyta</taxon>
        <taxon>Magnoliopsida</taxon>
        <taxon>eudicotyledons</taxon>
        <taxon>Gunneridae</taxon>
        <taxon>Pentapetalae</taxon>
        <taxon>rosids</taxon>
        <taxon>malvids</taxon>
        <taxon>Brassicales</taxon>
        <taxon>Brassicaceae</taxon>
        <taxon>Brassiceae</taxon>
        <taxon>Eruca</taxon>
    </lineage>
</organism>
<dbReference type="Gene3D" id="2.30.30.60">
    <property type="match status" value="2"/>
</dbReference>
<feature type="region of interest" description="Disordered" evidence="9">
    <location>
        <begin position="1"/>
        <end position="162"/>
    </location>
</feature>
<reference evidence="12 13" key="1">
    <citation type="submission" date="2022-03" db="EMBL/GenBank/DDBJ databases">
        <authorList>
            <person name="Macdonald S."/>
            <person name="Ahmed S."/>
            <person name="Newling K."/>
        </authorList>
    </citation>
    <scope>NUCLEOTIDE SEQUENCE [LARGE SCALE GENOMIC DNA]</scope>
</reference>
<evidence type="ECO:0000313" key="12">
    <source>
        <dbReference type="EMBL" id="CAH8391277.1"/>
    </source>
</evidence>
<feature type="compositionally biased region" description="Basic and acidic residues" evidence="9">
    <location>
        <begin position="18"/>
        <end position="40"/>
    </location>
</feature>
<keyword evidence="3" id="KW-0813">Transport</keyword>
<feature type="compositionally biased region" description="Polar residues" evidence="9">
    <location>
        <begin position="1"/>
        <end position="15"/>
    </location>
</feature>
<keyword evidence="5 10" id="KW-1133">Transmembrane helix</keyword>
<keyword evidence="13" id="KW-1185">Reference proteome</keyword>
<dbReference type="InterPro" id="IPR006685">
    <property type="entry name" value="MscS_channel_2nd"/>
</dbReference>
<sequence length="1703" mass="195074">MSFKNSFKYHSSYKQIRSPRDKSEASPENRPILHDHDHHPRMGHHKTQSSRSSLDEARNAPLERDSSYKFWPDNTGTSDHATLEPARTSFKDPTTINRQSGRLSDSFNFGSGKPRPMEEPMAGGEHRQWEGRGEITLDVDQDNDDVSHQTQPTPTSTARSSFDAARDLRVSFNVQRAGTNFVGSVPSSSPTPSSCSSATMRTNQDTQQQEEEVVRCTSNRSFQRKADLISRTKTRSRLQDPPAEEDTPYSGWRSGQLKSGLLGDIDEDDDPLAEEDIPDEYKRGKLDAITLLEWLSLVAIIAALACSLSIPSWKKVRVWNLHLWKWEVFLLVLICGRLVSGWGIRIVVFFIERNFLLRKRVLYFVYGVRRAVQNCLWLSMVLLAWRFLFDKKVQRETDSKFLPYVTKILVCFLLSTILWLIKTLVVKVLASSFHVSTYFDRIQEALFNQYVIETLSGPPMIELSRIEEEEERAQEEILKLQNAGAKLPPDLRAAAFPPRKSGRVLNPKLSTVISKTAADGGISVKHLQSMNHKNISAWNMKRLMKIVRHVSLTTLDEQMQETTNEDESTRQILSEKEAKAAARKIFKNVARRGAKHIYIDDLMRFLREDEAMKAMYLFEGAPETKKISKSALKNWLVNAFRERRALTLTLNDTKTAVNKLHHMINIVTAIVIVVIWLVLLEIASSKVLLFVSSQVVLLAFIFGNTVKTVFESIIFLFIVHPYDVGDRCEIDDVQLVVEEMNILTTVFLRYDNLKIMYPNSLLWQKSISNYYRSPDMSDTIEFCVHITTPPEKIATIRQRISNYIDNKPEYWYPSAKIVVKNAEELNMIRLVIWPDHRFNFQDMLERWGRRSVLVEEIIKILLELDIEHRFYPLGINVKAMSTVVSSRVPQGCTQSAGSSFDGNKSDMERDSTSYTFWQDIVTDDHAQSGSFDFPQCRDEVTLDVDEEAEDISNTLASGFDASKETLVSFKINGSSGTNNNMSGSVRSGTSSTSFSSATMRMNLDPQDQDEDVVLRCSSMRKTELVSRVKAKSRLIDPPQEEEQQYSSWMETSEQLRSGLLARQSSMEEEDDSLAEEDVPEEYRRTKMDAITLLQWLSLIAVVVLLVLSLGLHSWRDTTLWKLHLWKWEVVFLVLICGRLVSGMGIRIIVFFIERNFLLRKRVLYFVYGVKTAVQNCLWLGLVLIAWHFLFDKKVERETQSDVLLLVTKILTCFLLSTILWLIKTLVVKVLASSFHVSTYFDRIQEALFHHYLIETLSGPPMLELSRIEEEEERAQEEIFKMQKAGADLSPDLCSAAFPPDKSGSVSNGVKLSPIIPKTGTDSGITMNDLHRMNQKNVSAWNMKRLIKIVRHVSLTTLDEQALQSTSEDESIRQIRSEKEAKAAARKIFKNVAQRGTKHIYLEDLMRFLRADEAIKTMSLFEGALVTKKITKSALKNWLVNAFRERRALALTLNDTKTAVNKLHHMINFLTAIVIVIIWLVLLEIATSKSLLFLTSQIVLLAFMFGNSLKTVFESIIFLFIIHPYDVGDRLVIDTVEMVVEEMNILTTVFLRADNLKIVYPNILLWQKAIHNYNRSPDMGDEVQCCVHITTPPEKIIAIKQRISSYIDSKPEYWYPKADIIVKDVEDLNIVRLAIWPRHKINHQNMGEKFTRRALLVEEVIKILLELDIQYRFQPLDINVKTMPTVLSSRVPPDWAQNLDIQGN</sequence>
<feature type="compositionally biased region" description="Basic and acidic residues" evidence="9">
    <location>
        <begin position="53"/>
        <end position="67"/>
    </location>
</feature>
<dbReference type="FunFam" id="2.30.30.60:FF:000003">
    <property type="entry name" value="Predicted mechanosensitive ion channel"/>
    <property type="match status" value="2"/>
</dbReference>
<evidence type="ECO:0000256" key="1">
    <source>
        <dbReference type="ARBA" id="ARBA00004141"/>
    </source>
</evidence>
<evidence type="ECO:0000256" key="8">
    <source>
        <dbReference type="ARBA" id="ARBA00023303"/>
    </source>
</evidence>
<keyword evidence="7 10" id="KW-0472">Membrane</keyword>
<comment type="subcellular location">
    <subcellularLocation>
        <location evidence="1">Membrane</location>
        <topology evidence="1">Multi-pass membrane protein</topology>
    </subcellularLocation>
</comment>
<dbReference type="InterPro" id="IPR010920">
    <property type="entry name" value="LSM_dom_sf"/>
</dbReference>
<dbReference type="InterPro" id="IPR023408">
    <property type="entry name" value="MscS_beta-dom_sf"/>
</dbReference>
<feature type="transmembrane region" description="Helical" evidence="10">
    <location>
        <begin position="1164"/>
        <end position="1190"/>
    </location>
</feature>